<gene>
    <name evidence="5 8" type="primary">fmt</name>
    <name evidence="8" type="ORF">LMG8286_00204</name>
</gene>
<dbReference type="EMBL" id="CAJHOE010000001">
    <property type="protein sequence ID" value="CAD7286373.1"/>
    <property type="molecule type" value="Genomic_DNA"/>
</dbReference>
<feature type="domain" description="Formyl transferase N-terminal" evidence="6">
    <location>
        <begin position="3"/>
        <end position="172"/>
    </location>
</feature>
<evidence type="ECO:0000256" key="3">
    <source>
        <dbReference type="ARBA" id="ARBA00022679"/>
    </source>
</evidence>
<keyword evidence="4 5" id="KW-0648">Protein biosynthesis</keyword>
<dbReference type="Pfam" id="PF00551">
    <property type="entry name" value="Formyl_trans_N"/>
    <property type="match status" value="1"/>
</dbReference>
<comment type="caution">
    <text evidence="8">The sequence shown here is derived from an EMBL/GenBank/DDBJ whole genome shotgun (WGS) entry which is preliminary data.</text>
</comment>
<evidence type="ECO:0000313" key="8">
    <source>
        <dbReference type="EMBL" id="CAD7286373.1"/>
    </source>
</evidence>
<evidence type="ECO:0000256" key="2">
    <source>
        <dbReference type="ARBA" id="ARBA00012261"/>
    </source>
</evidence>
<accession>A0ABN7K4R5</accession>
<protein>
    <recommendedName>
        <fullName evidence="2 5">Methionyl-tRNA formyltransferase</fullName>
        <ecNumber evidence="2 5">2.1.2.9</ecNumber>
    </recommendedName>
</protein>
<dbReference type="NCBIfam" id="TIGR00460">
    <property type="entry name" value="fmt"/>
    <property type="match status" value="1"/>
</dbReference>
<dbReference type="GO" id="GO:0004479">
    <property type="term" value="F:methionyl-tRNA formyltransferase activity"/>
    <property type="evidence" value="ECO:0007669"/>
    <property type="project" value="UniProtKB-EC"/>
</dbReference>
<comment type="catalytic activity">
    <reaction evidence="5">
        <text>L-methionyl-tRNA(fMet) + (6R)-10-formyltetrahydrofolate = N-formyl-L-methionyl-tRNA(fMet) + (6S)-5,6,7,8-tetrahydrofolate + H(+)</text>
        <dbReference type="Rhea" id="RHEA:24380"/>
        <dbReference type="Rhea" id="RHEA-COMP:9952"/>
        <dbReference type="Rhea" id="RHEA-COMP:9953"/>
        <dbReference type="ChEBI" id="CHEBI:15378"/>
        <dbReference type="ChEBI" id="CHEBI:57453"/>
        <dbReference type="ChEBI" id="CHEBI:78530"/>
        <dbReference type="ChEBI" id="CHEBI:78844"/>
        <dbReference type="ChEBI" id="CHEBI:195366"/>
        <dbReference type="EC" id="2.1.2.9"/>
    </reaction>
</comment>
<name>A0ABN7K4R5_9BACT</name>
<dbReference type="Gene3D" id="3.40.50.12230">
    <property type="match status" value="1"/>
</dbReference>
<dbReference type="PANTHER" id="PTHR11138">
    <property type="entry name" value="METHIONYL-TRNA FORMYLTRANSFERASE"/>
    <property type="match status" value="1"/>
</dbReference>
<feature type="domain" description="Formyl transferase C-terminal" evidence="7">
    <location>
        <begin position="201"/>
        <end position="295"/>
    </location>
</feature>
<dbReference type="PANTHER" id="PTHR11138:SF5">
    <property type="entry name" value="METHIONYL-TRNA FORMYLTRANSFERASE, MITOCHONDRIAL"/>
    <property type="match status" value="1"/>
</dbReference>
<feature type="binding site" evidence="5">
    <location>
        <begin position="110"/>
        <end position="113"/>
    </location>
    <ligand>
        <name>(6S)-5,6,7,8-tetrahydrofolate</name>
        <dbReference type="ChEBI" id="CHEBI:57453"/>
    </ligand>
</feature>
<organism evidence="8 9">
    <name type="scientific">Campylobacter suis</name>
    <dbReference type="NCBI Taxonomy" id="2790657"/>
    <lineage>
        <taxon>Bacteria</taxon>
        <taxon>Pseudomonadati</taxon>
        <taxon>Campylobacterota</taxon>
        <taxon>Epsilonproteobacteria</taxon>
        <taxon>Campylobacterales</taxon>
        <taxon>Campylobacteraceae</taxon>
        <taxon>Campylobacter</taxon>
    </lineage>
</organism>
<evidence type="ECO:0000259" key="7">
    <source>
        <dbReference type="Pfam" id="PF02911"/>
    </source>
</evidence>
<dbReference type="InterPro" id="IPR005794">
    <property type="entry name" value="Fmt"/>
</dbReference>
<sequence>MKNIVFMGTPEYATDILSEILEAGFNVTGVFTQPDKPVGRKQILTPPHVKAFLQEKYPDIKIFQPENLKSEATHKQIQALKPEFIVVAAYGQILPKEVLGIATCINLHASILPKYRGASPIQSALLNDEKQTGVTAMLMDEGLDTGAMLDFAYTNCEHKTAGELFSELGKMAGTLIVSVLKNFTSLKPIAQNDNEASICKKIKKQSGLFSFDENANEIYNKFRAYTPWPGLFLESGLKILSLKISENFSGDAGKILKIEKDGFIVSCGTKAVKILSIQEPSKKAVSASAYINGKRLSVGDRIS</sequence>
<dbReference type="HAMAP" id="MF_00182">
    <property type="entry name" value="Formyl_trans"/>
    <property type="match status" value="1"/>
</dbReference>
<dbReference type="Proteomes" id="UP000789359">
    <property type="component" value="Unassembled WGS sequence"/>
</dbReference>
<dbReference type="SUPFAM" id="SSF53328">
    <property type="entry name" value="Formyltransferase"/>
    <property type="match status" value="1"/>
</dbReference>
<dbReference type="CDD" id="cd08704">
    <property type="entry name" value="Met_tRNA_FMT_C"/>
    <property type="match status" value="1"/>
</dbReference>
<dbReference type="CDD" id="cd08646">
    <property type="entry name" value="FMT_core_Met-tRNA-FMT_N"/>
    <property type="match status" value="1"/>
</dbReference>
<evidence type="ECO:0000313" key="9">
    <source>
        <dbReference type="Proteomes" id="UP000789359"/>
    </source>
</evidence>
<dbReference type="InterPro" id="IPR011034">
    <property type="entry name" value="Formyl_transferase-like_C_sf"/>
</dbReference>
<dbReference type="EC" id="2.1.2.9" evidence="2 5"/>
<keyword evidence="3 5" id="KW-0808">Transferase</keyword>
<dbReference type="InterPro" id="IPR036477">
    <property type="entry name" value="Formyl_transf_N_sf"/>
</dbReference>
<dbReference type="InterPro" id="IPR041711">
    <property type="entry name" value="Met-tRNA-FMT_N"/>
</dbReference>
<dbReference type="InterPro" id="IPR005793">
    <property type="entry name" value="Formyl_trans_C"/>
</dbReference>
<dbReference type="InterPro" id="IPR044135">
    <property type="entry name" value="Met-tRNA-FMT_C"/>
</dbReference>
<dbReference type="Pfam" id="PF02911">
    <property type="entry name" value="Formyl_trans_C"/>
    <property type="match status" value="1"/>
</dbReference>
<proteinExistence type="inferred from homology"/>
<evidence type="ECO:0000259" key="6">
    <source>
        <dbReference type="Pfam" id="PF00551"/>
    </source>
</evidence>
<reference evidence="8 9" key="1">
    <citation type="submission" date="2020-11" db="EMBL/GenBank/DDBJ databases">
        <authorList>
            <person name="Peeters C."/>
        </authorList>
    </citation>
    <scope>NUCLEOTIDE SEQUENCE [LARGE SCALE GENOMIC DNA]</scope>
    <source>
        <strain evidence="8 9">LMG 8286</strain>
    </source>
</reference>
<comment type="function">
    <text evidence="5">Attaches a formyl group to the free amino group of methionyl-tRNA(fMet). The formyl group appears to play a dual role in the initiator identity of N-formylmethionyl-tRNA by promoting its recognition by IF2 and preventing the misappropriation of this tRNA by the elongation apparatus.</text>
</comment>
<evidence type="ECO:0000256" key="5">
    <source>
        <dbReference type="HAMAP-Rule" id="MF_00182"/>
    </source>
</evidence>
<dbReference type="SUPFAM" id="SSF50486">
    <property type="entry name" value="FMT C-terminal domain-like"/>
    <property type="match status" value="1"/>
</dbReference>
<comment type="similarity">
    <text evidence="1 5">Belongs to the Fmt family.</text>
</comment>
<dbReference type="InterPro" id="IPR002376">
    <property type="entry name" value="Formyl_transf_N"/>
</dbReference>
<evidence type="ECO:0000256" key="4">
    <source>
        <dbReference type="ARBA" id="ARBA00022917"/>
    </source>
</evidence>
<dbReference type="RefSeq" id="WP_230056010.1">
    <property type="nucleotide sequence ID" value="NZ_CAJHOE010000001.1"/>
</dbReference>
<evidence type="ECO:0000256" key="1">
    <source>
        <dbReference type="ARBA" id="ARBA00010699"/>
    </source>
</evidence>
<keyword evidence="9" id="KW-1185">Reference proteome</keyword>